<feature type="coiled-coil region" evidence="1">
    <location>
        <begin position="9"/>
        <end position="67"/>
    </location>
</feature>
<proteinExistence type="predicted"/>
<evidence type="ECO:0000313" key="5">
    <source>
        <dbReference type="WBParaSite" id="HPBE_0001832201-mRNA-1"/>
    </source>
</evidence>
<evidence type="ECO:0000313" key="4">
    <source>
        <dbReference type="Proteomes" id="UP000050761"/>
    </source>
</evidence>
<dbReference type="Proteomes" id="UP000050761">
    <property type="component" value="Unassembled WGS sequence"/>
</dbReference>
<keyword evidence="4" id="KW-1185">Reference proteome</keyword>
<dbReference type="WBParaSite" id="HPBE_0001832201-mRNA-1">
    <property type="protein sequence ID" value="HPBE_0001832201-mRNA-1"/>
    <property type="gene ID" value="HPBE_0001832201"/>
</dbReference>
<accession>A0A183G8U3</accession>
<name>A0A183G8U3_HELPZ</name>
<evidence type="ECO:0000256" key="1">
    <source>
        <dbReference type="SAM" id="Coils"/>
    </source>
</evidence>
<dbReference type="OrthoDB" id="8923554at2759"/>
<gene>
    <name evidence="3" type="ORF">HPBE_LOCUS18323</name>
</gene>
<dbReference type="EMBL" id="UZAH01030615">
    <property type="protein sequence ID" value="VDP11137.1"/>
    <property type="molecule type" value="Genomic_DNA"/>
</dbReference>
<reference evidence="3 4" key="1">
    <citation type="submission" date="2018-11" db="EMBL/GenBank/DDBJ databases">
        <authorList>
            <consortium name="Pathogen Informatics"/>
        </authorList>
    </citation>
    <scope>NUCLEOTIDE SEQUENCE [LARGE SCALE GENOMIC DNA]</scope>
</reference>
<sequence length="218" mass="26296">MRRLEDGVLTDLLLAMENLQLEVRDEIQEVQPRLENLENCYKKDYILENLNDKNDRILHNIEELHERFKEMSLEDTPRNRKRHHTTEKPTNDPKNARCEEELHEVDRYLSENIVRERHYDDRQMKDSEHHLMCAYCLETGTHYSDACPKYRMVEERTDILIDEERCRAYLQQQEGEKCKKKVKCSYCNYGKPESQHEYFDHHASTCPGHEKFTNAQQH</sequence>
<keyword evidence="1" id="KW-0175">Coiled coil</keyword>
<evidence type="ECO:0000313" key="3">
    <source>
        <dbReference type="EMBL" id="VDP11137.1"/>
    </source>
</evidence>
<feature type="compositionally biased region" description="Basic and acidic residues" evidence="2">
    <location>
        <begin position="86"/>
        <end position="98"/>
    </location>
</feature>
<accession>A0A3P8AAI3</accession>
<dbReference type="AlphaFoldDB" id="A0A183G8U3"/>
<protein>
    <submittedName>
        <fullName evidence="5">CCHC-type domain-containing protein</fullName>
    </submittedName>
</protein>
<evidence type="ECO:0000256" key="2">
    <source>
        <dbReference type="SAM" id="MobiDB-lite"/>
    </source>
</evidence>
<organism evidence="4 5">
    <name type="scientific">Heligmosomoides polygyrus</name>
    <name type="common">Parasitic roundworm</name>
    <dbReference type="NCBI Taxonomy" id="6339"/>
    <lineage>
        <taxon>Eukaryota</taxon>
        <taxon>Metazoa</taxon>
        <taxon>Ecdysozoa</taxon>
        <taxon>Nematoda</taxon>
        <taxon>Chromadorea</taxon>
        <taxon>Rhabditida</taxon>
        <taxon>Rhabditina</taxon>
        <taxon>Rhabditomorpha</taxon>
        <taxon>Strongyloidea</taxon>
        <taxon>Heligmosomidae</taxon>
        <taxon>Heligmosomoides</taxon>
    </lineage>
</organism>
<reference evidence="5" key="2">
    <citation type="submission" date="2019-09" db="UniProtKB">
        <authorList>
            <consortium name="WormBaseParasite"/>
        </authorList>
    </citation>
    <scope>IDENTIFICATION</scope>
</reference>
<feature type="region of interest" description="Disordered" evidence="2">
    <location>
        <begin position="72"/>
        <end position="98"/>
    </location>
</feature>